<dbReference type="EMBL" id="FOJN01000004">
    <property type="protein sequence ID" value="SFA46453.1"/>
    <property type="molecule type" value="Genomic_DNA"/>
</dbReference>
<reference evidence="1 2" key="1">
    <citation type="submission" date="2016-10" db="EMBL/GenBank/DDBJ databases">
        <authorList>
            <person name="de Groot N.N."/>
        </authorList>
    </citation>
    <scope>NUCLEOTIDE SEQUENCE [LARGE SCALE GENOMIC DNA]</scope>
    <source>
        <strain evidence="1 2">DSM 44908</strain>
    </source>
</reference>
<name>A0A1I0T4B5_9NOCA</name>
<evidence type="ECO:0008006" key="3">
    <source>
        <dbReference type="Google" id="ProtNLM"/>
    </source>
</evidence>
<dbReference type="Proteomes" id="UP000182054">
    <property type="component" value="Unassembled WGS sequence"/>
</dbReference>
<evidence type="ECO:0000313" key="1">
    <source>
        <dbReference type="EMBL" id="SFA46453.1"/>
    </source>
</evidence>
<sequence length="207" mass="22464">MDNTARSVEDRYRNGDLDFESAVREVTGADFTRAFFAQIVHGLSASNPAEPALSEHDAAVLREAGFVTDPTAATAARLDRHIRMQNLVQDSLSVAQAAKHLGVTTARVRQRLADGTLWSFDSGSTRLLPRAQFAADGPVPHLDKVMPLFDRTLHPLTVQALLTEPQPSLTVEGRPVSIVQWLSGIAGADREIEQVVEVLTAASWESA</sequence>
<protein>
    <recommendedName>
        <fullName evidence="3">DNA binding domain-containing protein, excisionase family</fullName>
    </recommendedName>
</protein>
<evidence type="ECO:0000313" key="2">
    <source>
        <dbReference type="Proteomes" id="UP000182054"/>
    </source>
</evidence>
<dbReference type="AlphaFoldDB" id="A0A1I0T4B5"/>
<proteinExistence type="predicted"/>
<accession>A0A1I0T4B5</accession>
<organism evidence="1 2">
    <name type="scientific">Rhodococcoides kroppenstedtii</name>
    <dbReference type="NCBI Taxonomy" id="293050"/>
    <lineage>
        <taxon>Bacteria</taxon>
        <taxon>Bacillati</taxon>
        <taxon>Actinomycetota</taxon>
        <taxon>Actinomycetes</taxon>
        <taxon>Mycobacteriales</taxon>
        <taxon>Nocardiaceae</taxon>
        <taxon>Rhodococcoides</taxon>
    </lineage>
</organism>
<gene>
    <name evidence="1" type="ORF">SAMN05444374_10437</name>
</gene>